<dbReference type="InterPro" id="IPR018060">
    <property type="entry name" value="HTH_AraC"/>
</dbReference>
<proteinExistence type="predicted"/>
<gene>
    <name evidence="4" type="ORF">MPRM_44960</name>
</gene>
<dbReference type="AlphaFoldDB" id="A0A7I7YZ84"/>
<dbReference type="InterPro" id="IPR035418">
    <property type="entry name" value="AraC-bd_2"/>
</dbReference>
<dbReference type="InterPro" id="IPR050204">
    <property type="entry name" value="AraC_XylS_family_regulators"/>
</dbReference>
<dbReference type="OrthoDB" id="5464689at2"/>
<keyword evidence="3" id="KW-0804">Transcription</keyword>
<protein>
    <submittedName>
        <fullName evidence="4">Uncharacterized protein</fullName>
    </submittedName>
</protein>
<dbReference type="PANTHER" id="PTHR46796">
    <property type="entry name" value="HTH-TYPE TRANSCRIPTIONAL ACTIVATOR RHAS-RELATED"/>
    <property type="match status" value="1"/>
</dbReference>
<keyword evidence="1" id="KW-0805">Transcription regulation</keyword>
<sequence length="341" mass="37242">MNWDGQRPVANHLDALTSDWAQLADTTDIDEATEILRPTFFPVAITPCGRGPLHIRVKAEQLPLLSIGYLDLGGEAMMRAADIPGYQIAVAVSGHSVTKWPDGHATTVTSPGSATVFRPGTDVEHLWSHGCGQLGIKLVPAELTRELENLLDRSIGKPVEFARRLDLTDRSSQSWLSLVAVLARESGNDAGILTHRLAASNLQHLLLEGLLLTQPHNYTHALRQDGRPASAAAVQQSIDLMRSYPEAEWTTAALARATGVSARALQKAFAQAGEAPPMTYLRHLRLQRVRAELADASRARPSAAVTTVASRWGFVHLGRFAQQYRQLFGESPSQTLRVSYR</sequence>
<accession>A0A7I7YZ84</accession>
<dbReference type="Pfam" id="PF14525">
    <property type="entry name" value="AraC_binding_2"/>
    <property type="match status" value="1"/>
</dbReference>
<dbReference type="GO" id="GO:0003700">
    <property type="term" value="F:DNA-binding transcription factor activity"/>
    <property type="evidence" value="ECO:0007669"/>
    <property type="project" value="InterPro"/>
</dbReference>
<dbReference type="SMART" id="SM00342">
    <property type="entry name" value="HTH_ARAC"/>
    <property type="match status" value="1"/>
</dbReference>
<dbReference type="Gene3D" id="1.10.10.60">
    <property type="entry name" value="Homeodomain-like"/>
    <property type="match status" value="1"/>
</dbReference>
<dbReference type="PANTHER" id="PTHR46796:SF12">
    <property type="entry name" value="HTH-TYPE DNA-BINDING TRANSCRIPTIONAL ACTIVATOR EUTR"/>
    <property type="match status" value="1"/>
</dbReference>
<dbReference type="Pfam" id="PF12833">
    <property type="entry name" value="HTH_18"/>
    <property type="match status" value="1"/>
</dbReference>
<dbReference type="Proteomes" id="UP000467105">
    <property type="component" value="Chromosome"/>
</dbReference>
<organism evidence="4 5">
    <name type="scientific">Mycobacterium parmense</name>
    <dbReference type="NCBI Taxonomy" id="185642"/>
    <lineage>
        <taxon>Bacteria</taxon>
        <taxon>Bacillati</taxon>
        <taxon>Actinomycetota</taxon>
        <taxon>Actinomycetes</taxon>
        <taxon>Mycobacteriales</taxon>
        <taxon>Mycobacteriaceae</taxon>
        <taxon>Mycobacterium</taxon>
        <taxon>Mycobacterium simiae complex</taxon>
    </lineage>
</organism>
<evidence type="ECO:0000313" key="4">
    <source>
        <dbReference type="EMBL" id="BBZ47215.1"/>
    </source>
</evidence>
<dbReference type="EMBL" id="AP022614">
    <property type="protein sequence ID" value="BBZ47215.1"/>
    <property type="molecule type" value="Genomic_DNA"/>
</dbReference>
<evidence type="ECO:0000256" key="2">
    <source>
        <dbReference type="ARBA" id="ARBA00023125"/>
    </source>
</evidence>
<dbReference type="GO" id="GO:0043565">
    <property type="term" value="F:sequence-specific DNA binding"/>
    <property type="evidence" value="ECO:0007669"/>
    <property type="project" value="InterPro"/>
</dbReference>
<dbReference type="RefSeq" id="WP_085268311.1">
    <property type="nucleotide sequence ID" value="NZ_AP022614.1"/>
</dbReference>
<reference evidence="4 5" key="1">
    <citation type="journal article" date="2019" name="Emerg. Microbes Infect.">
        <title>Comprehensive subspecies identification of 175 nontuberculous mycobacteria species based on 7547 genomic profiles.</title>
        <authorList>
            <person name="Matsumoto Y."/>
            <person name="Kinjo T."/>
            <person name="Motooka D."/>
            <person name="Nabeya D."/>
            <person name="Jung N."/>
            <person name="Uechi K."/>
            <person name="Horii T."/>
            <person name="Iida T."/>
            <person name="Fujita J."/>
            <person name="Nakamura S."/>
        </authorList>
    </citation>
    <scope>NUCLEOTIDE SEQUENCE [LARGE SCALE GENOMIC DNA]</scope>
    <source>
        <strain evidence="4 5">JCM 14742</strain>
    </source>
</reference>
<evidence type="ECO:0000313" key="5">
    <source>
        <dbReference type="Proteomes" id="UP000467105"/>
    </source>
</evidence>
<keyword evidence="5" id="KW-1185">Reference proteome</keyword>
<evidence type="ECO:0000256" key="1">
    <source>
        <dbReference type="ARBA" id="ARBA00023015"/>
    </source>
</evidence>
<dbReference type="PROSITE" id="PS01124">
    <property type="entry name" value="HTH_ARAC_FAMILY_2"/>
    <property type="match status" value="1"/>
</dbReference>
<name>A0A7I7YZ84_9MYCO</name>
<evidence type="ECO:0000256" key="3">
    <source>
        <dbReference type="ARBA" id="ARBA00023163"/>
    </source>
</evidence>
<keyword evidence="2" id="KW-0238">DNA-binding</keyword>